<dbReference type="SUPFAM" id="SSF56784">
    <property type="entry name" value="HAD-like"/>
    <property type="match status" value="1"/>
</dbReference>
<accession>A0AAN7ZT02</accession>
<dbReference type="EMBL" id="JAWIZZ010000036">
    <property type="protein sequence ID" value="KAK5781334.1"/>
    <property type="molecule type" value="Genomic_DNA"/>
</dbReference>
<dbReference type="InterPro" id="IPR006439">
    <property type="entry name" value="HAD-SF_hydro_IA"/>
</dbReference>
<dbReference type="PANTHER" id="PTHR47438">
    <property type="entry name" value="PHOSPHATE METABOLISM PROTEIN 8-RELATED"/>
    <property type="match status" value="1"/>
</dbReference>
<dbReference type="InterPro" id="IPR023214">
    <property type="entry name" value="HAD_sf"/>
</dbReference>
<organism evidence="1 2">
    <name type="scientific">Arxiozyma heterogenica</name>
    <dbReference type="NCBI Taxonomy" id="278026"/>
    <lineage>
        <taxon>Eukaryota</taxon>
        <taxon>Fungi</taxon>
        <taxon>Dikarya</taxon>
        <taxon>Ascomycota</taxon>
        <taxon>Saccharomycotina</taxon>
        <taxon>Saccharomycetes</taxon>
        <taxon>Saccharomycetales</taxon>
        <taxon>Saccharomycetaceae</taxon>
        <taxon>Arxiozyma</taxon>
    </lineage>
</organism>
<keyword evidence="2" id="KW-1185">Reference proteome</keyword>
<dbReference type="Proteomes" id="UP001306508">
    <property type="component" value="Unassembled WGS sequence"/>
</dbReference>
<gene>
    <name evidence="1" type="ORF">RI543_001175</name>
</gene>
<name>A0AAN7ZT02_9SACH</name>
<dbReference type="GO" id="GO:0006206">
    <property type="term" value="P:pyrimidine nucleobase metabolic process"/>
    <property type="evidence" value="ECO:0007669"/>
    <property type="project" value="TreeGrafter"/>
</dbReference>
<proteinExistence type="predicted"/>
<evidence type="ECO:0008006" key="3">
    <source>
        <dbReference type="Google" id="ProtNLM"/>
    </source>
</evidence>
<dbReference type="NCBIfam" id="TIGR01509">
    <property type="entry name" value="HAD-SF-IA-v3"/>
    <property type="match status" value="1"/>
</dbReference>
<dbReference type="SFLD" id="SFLDG01132">
    <property type="entry name" value="C1.5.3:_5'-Nucleotidase_Like"/>
    <property type="match status" value="1"/>
</dbReference>
<dbReference type="Gene3D" id="3.40.50.1000">
    <property type="entry name" value="HAD superfamily/HAD-like"/>
    <property type="match status" value="1"/>
</dbReference>
<dbReference type="GO" id="GO:0009166">
    <property type="term" value="P:nucleotide catabolic process"/>
    <property type="evidence" value="ECO:0007669"/>
    <property type="project" value="TreeGrafter"/>
</dbReference>
<dbReference type="PANTHER" id="PTHR47438:SF1">
    <property type="entry name" value="PHOSPHATE METABOLISM PROTEIN 8-RELATED"/>
    <property type="match status" value="1"/>
</dbReference>
<dbReference type="SFLD" id="SFLDS00003">
    <property type="entry name" value="Haloacid_Dehalogenase"/>
    <property type="match status" value="1"/>
</dbReference>
<dbReference type="NCBIfam" id="TIGR01993">
    <property type="entry name" value="Pyr-5-nucltdase"/>
    <property type="match status" value="1"/>
</dbReference>
<dbReference type="AlphaFoldDB" id="A0AAN7ZT02"/>
<comment type="caution">
    <text evidence="1">The sequence shown here is derived from an EMBL/GenBank/DDBJ whole genome shotgun (WGS) entry which is preliminary data.</text>
</comment>
<dbReference type="FunFam" id="1.10.150.450:FF:000001">
    <property type="entry name" value="SDT1p Pyrimidine nucleotidase"/>
    <property type="match status" value="1"/>
</dbReference>
<dbReference type="GO" id="GO:0008252">
    <property type="term" value="F:nucleotidase activity"/>
    <property type="evidence" value="ECO:0007669"/>
    <property type="project" value="TreeGrafter"/>
</dbReference>
<dbReference type="Gene3D" id="1.10.150.450">
    <property type="match status" value="1"/>
</dbReference>
<dbReference type="InterPro" id="IPR052791">
    <property type="entry name" value="SSM1_domain"/>
</dbReference>
<dbReference type="Pfam" id="PF00702">
    <property type="entry name" value="Hydrolase"/>
    <property type="match status" value="1"/>
</dbReference>
<evidence type="ECO:0000313" key="2">
    <source>
        <dbReference type="Proteomes" id="UP001306508"/>
    </source>
</evidence>
<reference evidence="2" key="1">
    <citation type="submission" date="2023-07" db="EMBL/GenBank/DDBJ databases">
        <title>A draft genome of Kazachstania heterogenica Y-27499.</title>
        <authorList>
            <person name="Donic C."/>
            <person name="Kralova J.S."/>
            <person name="Fidel L."/>
            <person name="Ben-Dor S."/>
            <person name="Jung S."/>
        </authorList>
    </citation>
    <scope>NUCLEOTIDE SEQUENCE [LARGE SCALE GENOMIC DNA]</scope>
    <source>
        <strain evidence="2">Y27499</strain>
    </source>
</reference>
<sequence length="279" mass="32230">MTIKYKEEEEYRQQVAKQIRLNQIHLESLTHPGSKITFPVDHPNPIPKPGTRIFFFDIDNCLYKSSTRIHDLMQISIERYFENKLNLSPLEAKRLNHTYYKEYGLAIRGLVMFHGVNALEYNALVDDSLPLQNILEPDLKLRNILIKLRRSKKFDKLWLFTNAYKTHALRVIRLLGLGDLFDGITYCDYKQIDTLICKPDVMAFERAKLQSGLYDYKDAWFVDDSGSNIATGLQLGMKHCIHVVENKGSKMHEILGQSPPGSQVIQYITDLPDILSELA</sequence>
<dbReference type="SFLD" id="SFLDG01129">
    <property type="entry name" value="C1.5:_HAD__Beta-PGM__Phosphata"/>
    <property type="match status" value="1"/>
</dbReference>
<dbReference type="InterPro" id="IPR010237">
    <property type="entry name" value="Pyr-5-nucltdase"/>
</dbReference>
<evidence type="ECO:0000313" key="1">
    <source>
        <dbReference type="EMBL" id="KAK5781334.1"/>
    </source>
</evidence>
<dbReference type="InterPro" id="IPR036412">
    <property type="entry name" value="HAD-like_sf"/>
</dbReference>
<protein>
    <recommendedName>
        <fullName evidence="3">Pyrimidine 5-nucleotidase</fullName>
    </recommendedName>
</protein>